<feature type="signal peptide" evidence="8">
    <location>
        <begin position="1"/>
        <end position="23"/>
    </location>
</feature>
<accession>A0ABZ1CH42</accession>
<dbReference type="Proteomes" id="UP001334732">
    <property type="component" value="Chromosome"/>
</dbReference>
<evidence type="ECO:0000256" key="8">
    <source>
        <dbReference type="SAM" id="SignalP"/>
    </source>
</evidence>
<keyword evidence="6" id="KW-0472">Membrane</keyword>
<dbReference type="Pfam" id="PF03349">
    <property type="entry name" value="Toluene_X"/>
    <property type="match status" value="1"/>
</dbReference>
<evidence type="ECO:0000256" key="7">
    <source>
        <dbReference type="ARBA" id="ARBA00023237"/>
    </source>
</evidence>
<keyword evidence="7" id="KW-0998">Cell outer membrane</keyword>
<evidence type="ECO:0000256" key="2">
    <source>
        <dbReference type="ARBA" id="ARBA00008163"/>
    </source>
</evidence>
<evidence type="ECO:0000313" key="9">
    <source>
        <dbReference type="EMBL" id="WRS38702.1"/>
    </source>
</evidence>
<dbReference type="PROSITE" id="PS51257">
    <property type="entry name" value="PROKAR_LIPOPROTEIN"/>
    <property type="match status" value="1"/>
</dbReference>
<protein>
    <submittedName>
        <fullName evidence="9">Outer membrane protein transport protein</fullName>
    </submittedName>
</protein>
<keyword evidence="5 8" id="KW-0732">Signal</keyword>
<feature type="chain" id="PRO_5046292574" evidence="8">
    <location>
        <begin position="24"/>
        <end position="388"/>
    </location>
</feature>
<reference evidence="9 10" key="1">
    <citation type="submission" date="2023-12" db="EMBL/GenBank/DDBJ databases">
        <title>Thiobacillus sedimentum sp. nov., a chemolithoautotrophic sulfur-oxidizing bacterium isolated from freshwater sediment.</title>
        <authorList>
            <person name="Luo J."/>
            <person name="Dai C."/>
        </authorList>
    </citation>
    <scope>NUCLEOTIDE SEQUENCE [LARGE SCALE GENOMIC DNA]</scope>
    <source>
        <strain evidence="9 10">SCUT-2</strain>
    </source>
</reference>
<dbReference type="RefSeq" id="WP_324779234.1">
    <property type="nucleotide sequence ID" value="NZ_CP141769.1"/>
</dbReference>
<name>A0ABZ1CH42_9PROT</name>
<organism evidence="9 10">
    <name type="scientific">Thiobacillus sedimenti</name>
    <dbReference type="NCBI Taxonomy" id="3110231"/>
    <lineage>
        <taxon>Bacteria</taxon>
        <taxon>Pseudomonadati</taxon>
        <taxon>Pseudomonadota</taxon>
        <taxon>Betaproteobacteria</taxon>
        <taxon>Nitrosomonadales</taxon>
        <taxon>Thiobacillaceae</taxon>
        <taxon>Thiobacillus</taxon>
    </lineage>
</organism>
<dbReference type="PANTHER" id="PTHR35093:SF8">
    <property type="entry name" value="OUTER MEMBRANE PROTEIN NMB0088-RELATED"/>
    <property type="match status" value="1"/>
</dbReference>
<dbReference type="InterPro" id="IPR005017">
    <property type="entry name" value="OMPP1/FadL/TodX"/>
</dbReference>
<proteinExistence type="inferred from homology"/>
<dbReference type="SUPFAM" id="SSF56935">
    <property type="entry name" value="Porins"/>
    <property type="match status" value="1"/>
</dbReference>
<evidence type="ECO:0000256" key="3">
    <source>
        <dbReference type="ARBA" id="ARBA00022452"/>
    </source>
</evidence>
<evidence type="ECO:0000256" key="4">
    <source>
        <dbReference type="ARBA" id="ARBA00022692"/>
    </source>
</evidence>
<dbReference type="PANTHER" id="PTHR35093">
    <property type="entry name" value="OUTER MEMBRANE PROTEIN NMB0088-RELATED"/>
    <property type="match status" value="1"/>
</dbReference>
<keyword evidence="4" id="KW-0812">Transmembrane</keyword>
<gene>
    <name evidence="9" type="ORF">VA613_11910</name>
</gene>
<keyword evidence="10" id="KW-1185">Reference proteome</keyword>
<evidence type="ECO:0000256" key="5">
    <source>
        <dbReference type="ARBA" id="ARBA00022729"/>
    </source>
</evidence>
<sequence length="388" mass="41082">MNKRTFVAAASAAACSLPVTAHATNGDQMMALSAAQAAMGGATVAQARDALAVMVNPAGIADLGMKEVRMDLGFGLLNPPREVNGQESDSNWYMMPSGAVAFNVNDRLFLGMGMGGIAGMGVNVADAMAAAGNQPVVTTKQVLRFTPAAAFKVTDALTLGASLNLVNQSLAMSLPGGGGNYVALPQNQQFGLGATVGATYKISPRWQAGLVYTTKTDVARMEYNTPSGRTSFDMDMPASLALGLSFKPMPGLQVEFDVKRYAFADVMKRIPVTNPPPGFPATLNFGWKDQTVYALGVKKDLGNKMAVSVGYNYGKSPFGAESVNMNLGSTAIVENHLSVGLTRKFSDKVSGTFAYTHAFSNELTSSVAPYNKIEIHQNQYNFNVSYQF</sequence>
<evidence type="ECO:0000256" key="6">
    <source>
        <dbReference type="ARBA" id="ARBA00023136"/>
    </source>
</evidence>
<evidence type="ECO:0000313" key="10">
    <source>
        <dbReference type="Proteomes" id="UP001334732"/>
    </source>
</evidence>
<dbReference type="EMBL" id="CP141769">
    <property type="protein sequence ID" value="WRS38702.1"/>
    <property type="molecule type" value="Genomic_DNA"/>
</dbReference>
<evidence type="ECO:0000256" key="1">
    <source>
        <dbReference type="ARBA" id="ARBA00004571"/>
    </source>
</evidence>
<comment type="similarity">
    <text evidence="2">Belongs to the OmpP1/FadL family.</text>
</comment>
<dbReference type="Gene3D" id="2.40.160.60">
    <property type="entry name" value="Outer membrane protein transport protein (OMPP1/FadL/TodX)"/>
    <property type="match status" value="1"/>
</dbReference>
<keyword evidence="3" id="KW-1134">Transmembrane beta strand</keyword>
<comment type="subcellular location">
    <subcellularLocation>
        <location evidence="1">Cell outer membrane</location>
        <topology evidence="1">Multi-pass membrane protein</topology>
    </subcellularLocation>
</comment>